<comment type="catalytic activity">
    <reaction evidence="17">
        <text>[GlcNAc-(1-&gt;4)-Mur2Ac(oyl-L-Ala-gamma-D-Glu-L-Lys-D-Ala-D-Ala)](n)-di-trans,octa-cis-undecaprenyl diphosphate + beta-D-GlcNAc-(1-&gt;4)-Mur2Ac(oyl-L-Ala-gamma-D-Glu-L-Lys-D-Ala-D-Ala)-di-trans,octa-cis-undecaprenyl diphosphate = [GlcNAc-(1-&gt;4)-Mur2Ac(oyl-L-Ala-gamma-D-Glu-L-Lys-D-Ala-D-Ala)](n+1)-di-trans,octa-cis-undecaprenyl diphosphate + di-trans,octa-cis-undecaprenyl diphosphate + H(+)</text>
        <dbReference type="Rhea" id="RHEA:23708"/>
        <dbReference type="Rhea" id="RHEA-COMP:9602"/>
        <dbReference type="Rhea" id="RHEA-COMP:9603"/>
        <dbReference type="ChEBI" id="CHEBI:15378"/>
        <dbReference type="ChEBI" id="CHEBI:58405"/>
        <dbReference type="ChEBI" id="CHEBI:60033"/>
        <dbReference type="ChEBI" id="CHEBI:78435"/>
        <dbReference type="EC" id="2.4.99.28"/>
    </reaction>
</comment>
<dbReference type="SUPFAM" id="SSF53955">
    <property type="entry name" value="Lysozyme-like"/>
    <property type="match status" value="1"/>
</dbReference>
<evidence type="ECO:0000256" key="14">
    <source>
        <dbReference type="ARBA" id="ARBA00023268"/>
    </source>
</evidence>
<evidence type="ECO:0000256" key="8">
    <source>
        <dbReference type="ARBA" id="ARBA00022692"/>
    </source>
</evidence>
<evidence type="ECO:0000256" key="13">
    <source>
        <dbReference type="ARBA" id="ARBA00023136"/>
    </source>
</evidence>
<dbReference type="InterPro" id="IPR050396">
    <property type="entry name" value="Glycosyltr_51/Transpeptidase"/>
</dbReference>
<organism evidence="21 22">
    <name type="scientific">Metabacillus sediminilitoris</name>
    <dbReference type="NCBI Taxonomy" id="2567941"/>
    <lineage>
        <taxon>Bacteria</taxon>
        <taxon>Bacillati</taxon>
        <taxon>Bacillota</taxon>
        <taxon>Bacilli</taxon>
        <taxon>Bacillales</taxon>
        <taxon>Bacillaceae</taxon>
        <taxon>Metabacillus</taxon>
    </lineage>
</organism>
<comment type="catalytic activity">
    <reaction evidence="16">
        <text>Preferential cleavage: (Ac)2-L-Lys-D-Ala-|-D-Ala. Also transpeptidation of peptidyl-alanyl moieties that are N-acyl substituents of D-alanine.</text>
        <dbReference type="EC" id="3.4.16.4"/>
    </reaction>
</comment>
<dbReference type="GO" id="GO:0030288">
    <property type="term" value="C:outer membrane-bounded periplasmic space"/>
    <property type="evidence" value="ECO:0007669"/>
    <property type="project" value="TreeGrafter"/>
</dbReference>
<dbReference type="FunFam" id="1.10.3810.10:FF:000003">
    <property type="entry name" value="Penicillin-binding protein 1a"/>
    <property type="match status" value="1"/>
</dbReference>
<dbReference type="AlphaFoldDB" id="A0A4S4C4K3"/>
<evidence type="ECO:0000259" key="19">
    <source>
        <dbReference type="Pfam" id="PF00905"/>
    </source>
</evidence>
<gene>
    <name evidence="21" type="ORF">E6W99_03480</name>
</gene>
<evidence type="ECO:0000313" key="22">
    <source>
        <dbReference type="Proteomes" id="UP000310334"/>
    </source>
</evidence>
<keyword evidence="22" id="KW-1185">Reference proteome</keyword>
<dbReference type="InterPro" id="IPR001264">
    <property type="entry name" value="Glyco_trans_51"/>
</dbReference>
<dbReference type="Proteomes" id="UP000310334">
    <property type="component" value="Unassembled WGS sequence"/>
</dbReference>
<protein>
    <submittedName>
        <fullName evidence="21">PBP1A family penicillin-binding protein</fullName>
    </submittedName>
</protein>
<evidence type="ECO:0000256" key="5">
    <source>
        <dbReference type="ARBA" id="ARBA00022670"/>
    </source>
</evidence>
<dbReference type="InterPro" id="IPR012338">
    <property type="entry name" value="Beta-lactam/transpept-like"/>
</dbReference>
<evidence type="ECO:0000256" key="18">
    <source>
        <dbReference type="SAM" id="MobiDB-lite"/>
    </source>
</evidence>
<evidence type="ECO:0000256" key="11">
    <source>
        <dbReference type="ARBA" id="ARBA00022984"/>
    </source>
</evidence>
<comment type="pathway">
    <text evidence="2">Cell wall biogenesis; peptidoglycan biosynthesis.</text>
</comment>
<evidence type="ECO:0000256" key="9">
    <source>
        <dbReference type="ARBA" id="ARBA00022801"/>
    </source>
</evidence>
<evidence type="ECO:0000256" key="7">
    <source>
        <dbReference type="ARBA" id="ARBA00022679"/>
    </source>
</evidence>
<dbReference type="SUPFAM" id="SSF56601">
    <property type="entry name" value="beta-lactamase/transpeptidase-like"/>
    <property type="match status" value="1"/>
</dbReference>
<comment type="subcellular location">
    <subcellularLocation>
        <location evidence="1">Membrane</location>
    </subcellularLocation>
</comment>
<keyword evidence="13" id="KW-0472">Membrane</keyword>
<keyword evidence="9" id="KW-0378">Hydrolase</keyword>
<dbReference type="PANTHER" id="PTHR32282:SF32">
    <property type="entry name" value="PENICILLIN-BINDING PROTEIN 2A"/>
    <property type="match status" value="1"/>
</dbReference>
<evidence type="ECO:0000256" key="15">
    <source>
        <dbReference type="ARBA" id="ARBA00023316"/>
    </source>
</evidence>
<evidence type="ECO:0000313" key="21">
    <source>
        <dbReference type="EMBL" id="THF82498.1"/>
    </source>
</evidence>
<dbReference type="NCBIfam" id="TIGR02074">
    <property type="entry name" value="PBP_1a_fam"/>
    <property type="match status" value="1"/>
</dbReference>
<evidence type="ECO:0000256" key="2">
    <source>
        <dbReference type="ARBA" id="ARBA00004752"/>
    </source>
</evidence>
<keyword evidence="15" id="KW-0961">Cell wall biogenesis/degradation</keyword>
<dbReference type="Pfam" id="PF00905">
    <property type="entry name" value="Transpeptidase"/>
    <property type="match status" value="1"/>
</dbReference>
<evidence type="ECO:0000256" key="17">
    <source>
        <dbReference type="ARBA" id="ARBA00049902"/>
    </source>
</evidence>
<feature type="region of interest" description="Disordered" evidence="18">
    <location>
        <begin position="646"/>
        <end position="716"/>
    </location>
</feature>
<accession>A0A4S4C4K3</accession>
<dbReference type="GO" id="GO:0008955">
    <property type="term" value="F:peptidoglycan glycosyltransferase activity"/>
    <property type="evidence" value="ECO:0007669"/>
    <property type="project" value="UniProtKB-EC"/>
</dbReference>
<keyword evidence="10" id="KW-0133">Cell shape</keyword>
<dbReference type="GO" id="GO:0008658">
    <property type="term" value="F:penicillin binding"/>
    <property type="evidence" value="ECO:0007669"/>
    <property type="project" value="InterPro"/>
</dbReference>
<dbReference type="OrthoDB" id="9766909at2"/>
<feature type="compositionally biased region" description="Basic and acidic residues" evidence="18">
    <location>
        <begin position="682"/>
        <end position="716"/>
    </location>
</feature>
<dbReference type="GO" id="GO:0009252">
    <property type="term" value="P:peptidoglycan biosynthetic process"/>
    <property type="evidence" value="ECO:0007669"/>
    <property type="project" value="UniProtKB-KW"/>
</dbReference>
<dbReference type="InterPro" id="IPR001460">
    <property type="entry name" value="PCN-bd_Tpept"/>
</dbReference>
<sequence length="716" mass="81485">MGRMERRKQRKSSKMIWSRWKDKSLKVKSLAAGTVIVLCSLLIFNLLIWTSDVSKLEDPAPMQTIIYDQNGAVASKIAVSNIEGVSIKQIPKDLIHAVIATEDQRFYKHEGINFIGIVRAMTQNIIRGEIVAGGSTITQQLAKNVFLTQERTYTRKFKELILTKKIEQTYTKDEIMERYLNQIYFGEGAWGIQRAAQTYFGKDVSELSLGESAMLAGMIKAPSILSPFKDMDRSVERRNLVLSLMEKEGYISQNNVEKAKEQPIVLEGKKIDDYKGKYPYYVDHIIEEAIKKYDLTENEVLSGGLHIFTELNPTIQHAVEQVYRDEEMFPQGQSDQLIQSGAIFINPSTGGINALVGGRGEHTFRGFNRATQLKRQPGSTMKPLAVYTPALEQGYKIFDMLQDSPIDIDGYQPMNNDKQFRGEVTMYEALVHSYNVPPVWLLERMGLKYGTNAVERFGIKLKEEDSTPGLALGGMSEGVSPLLMAQAFSTFPNNGVRVEAHSIQKIEDADRAVIGKWNSNATKVTDPSVAQKITYMLKGVVEEGTGKMAEVKGFEIAGKTGTTELPFANEGGSKDHWFVGYNPQIVGAVWMGYDKTDENHYLLESSGSTVTKIFKEIFTQSITEFSQKEFDLTSLEKQLNNQWEEAEKQRKREEEDKEEQEEDKEEQEEDEEEQEEDEEEQKEDKEEQKEAEKKEKEAEKKQEEDKKREEKKEKDE</sequence>
<keyword evidence="14" id="KW-0511">Multifunctional enzyme</keyword>
<dbReference type="EMBL" id="SSNT01000002">
    <property type="protein sequence ID" value="THF82498.1"/>
    <property type="molecule type" value="Genomic_DNA"/>
</dbReference>
<dbReference type="InterPro" id="IPR023346">
    <property type="entry name" value="Lysozyme-like_dom_sf"/>
</dbReference>
<dbReference type="Pfam" id="PF00912">
    <property type="entry name" value="Transgly"/>
    <property type="match status" value="1"/>
</dbReference>
<evidence type="ECO:0000256" key="16">
    <source>
        <dbReference type="ARBA" id="ARBA00034000"/>
    </source>
</evidence>
<keyword evidence="7" id="KW-0808">Transferase</keyword>
<dbReference type="Gene3D" id="1.10.3810.10">
    <property type="entry name" value="Biosynthetic peptidoglycan transglycosylase-like"/>
    <property type="match status" value="1"/>
</dbReference>
<keyword evidence="4" id="KW-0121">Carboxypeptidase</keyword>
<evidence type="ECO:0000256" key="4">
    <source>
        <dbReference type="ARBA" id="ARBA00022645"/>
    </source>
</evidence>
<dbReference type="InterPro" id="IPR036950">
    <property type="entry name" value="PBP_transglycosylase"/>
</dbReference>
<dbReference type="GO" id="GO:0006508">
    <property type="term" value="P:proteolysis"/>
    <property type="evidence" value="ECO:0007669"/>
    <property type="project" value="UniProtKB-KW"/>
</dbReference>
<reference evidence="21 22" key="1">
    <citation type="submission" date="2019-04" db="EMBL/GenBank/DDBJ databases">
        <title>Bacillus sediminilitoris sp. nov., isolated from a tidal flat sediment on the East China Sea.</title>
        <authorList>
            <person name="Wei Y."/>
            <person name="Mao H."/>
            <person name="Fang J."/>
        </authorList>
    </citation>
    <scope>NUCLEOTIDE SEQUENCE [LARGE SCALE GENOMIC DNA]</scope>
    <source>
        <strain evidence="21 22">DSL-17</strain>
    </source>
</reference>
<feature type="compositionally biased region" description="Acidic residues" evidence="18">
    <location>
        <begin position="655"/>
        <end position="681"/>
    </location>
</feature>
<evidence type="ECO:0000256" key="12">
    <source>
        <dbReference type="ARBA" id="ARBA00022989"/>
    </source>
</evidence>
<dbReference type="GO" id="GO:0009002">
    <property type="term" value="F:serine-type D-Ala-D-Ala carboxypeptidase activity"/>
    <property type="evidence" value="ECO:0007669"/>
    <property type="project" value="UniProtKB-EC"/>
</dbReference>
<keyword evidence="8" id="KW-0812">Transmembrane</keyword>
<feature type="domain" description="Glycosyl transferase family 51" evidence="20">
    <location>
        <begin position="79"/>
        <end position="245"/>
    </location>
</feature>
<keyword evidence="6" id="KW-0328">Glycosyltransferase</keyword>
<evidence type="ECO:0000256" key="10">
    <source>
        <dbReference type="ARBA" id="ARBA00022960"/>
    </source>
</evidence>
<keyword evidence="3" id="KW-1003">Cell membrane</keyword>
<keyword evidence="11" id="KW-0573">Peptidoglycan synthesis</keyword>
<proteinExistence type="predicted"/>
<keyword evidence="12" id="KW-1133">Transmembrane helix</keyword>
<dbReference type="PANTHER" id="PTHR32282">
    <property type="entry name" value="BINDING PROTEIN TRANSPEPTIDASE, PUTATIVE-RELATED"/>
    <property type="match status" value="1"/>
</dbReference>
<keyword evidence="5" id="KW-0645">Protease</keyword>
<evidence type="ECO:0000259" key="20">
    <source>
        <dbReference type="Pfam" id="PF00912"/>
    </source>
</evidence>
<dbReference type="GO" id="GO:0008360">
    <property type="term" value="P:regulation of cell shape"/>
    <property type="evidence" value="ECO:0007669"/>
    <property type="project" value="UniProtKB-KW"/>
</dbReference>
<feature type="domain" description="Penicillin-binding protein transpeptidase" evidence="19">
    <location>
        <begin position="342"/>
        <end position="618"/>
    </location>
</feature>
<evidence type="ECO:0000256" key="6">
    <source>
        <dbReference type="ARBA" id="ARBA00022676"/>
    </source>
</evidence>
<name>A0A4S4C4K3_9BACI</name>
<dbReference type="GO" id="GO:0016020">
    <property type="term" value="C:membrane"/>
    <property type="evidence" value="ECO:0007669"/>
    <property type="project" value="UniProtKB-SubCell"/>
</dbReference>
<evidence type="ECO:0000256" key="3">
    <source>
        <dbReference type="ARBA" id="ARBA00022475"/>
    </source>
</evidence>
<comment type="caution">
    <text evidence="21">The sequence shown here is derived from an EMBL/GenBank/DDBJ whole genome shotgun (WGS) entry which is preliminary data.</text>
</comment>
<dbReference type="Gene3D" id="3.40.710.10">
    <property type="entry name" value="DD-peptidase/beta-lactamase superfamily"/>
    <property type="match status" value="1"/>
</dbReference>
<evidence type="ECO:0000256" key="1">
    <source>
        <dbReference type="ARBA" id="ARBA00004370"/>
    </source>
</evidence>
<dbReference type="GO" id="GO:0071555">
    <property type="term" value="P:cell wall organization"/>
    <property type="evidence" value="ECO:0007669"/>
    <property type="project" value="UniProtKB-KW"/>
</dbReference>